<dbReference type="InterPro" id="IPR011527">
    <property type="entry name" value="ABC1_TM_dom"/>
</dbReference>
<feature type="transmembrane region" description="Helical" evidence="7">
    <location>
        <begin position="297"/>
        <end position="314"/>
    </location>
</feature>
<keyword evidence="3" id="KW-0547">Nucleotide-binding</keyword>
<evidence type="ECO:0000259" key="9">
    <source>
        <dbReference type="PROSITE" id="PS50929"/>
    </source>
</evidence>
<feature type="transmembrane region" description="Helical" evidence="7">
    <location>
        <begin position="158"/>
        <end position="178"/>
    </location>
</feature>
<dbReference type="RefSeq" id="WP_343957184.1">
    <property type="nucleotide sequence ID" value="NZ_BAAAMN010000026.1"/>
</dbReference>
<name>A0ABN2UF21_9MICC</name>
<evidence type="ECO:0000313" key="11">
    <source>
        <dbReference type="Proteomes" id="UP001501461"/>
    </source>
</evidence>
<dbReference type="Pfam" id="PF00664">
    <property type="entry name" value="ABC_membrane"/>
    <property type="match status" value="2"/>
</dbReference>
<dbReference type="PROSITE" id="PS50893">
    <property type="entry name" value="ABC_TRANSPORTER_2"/>
    <property type="match status" value="2"/>
</dbReference>
<reference evidence="10 11" key="1">
    <citation type="journal article" date="2019" name="Int. J. Syst. Evol. Microbiol.">
        <title>The Global Catalogue of Microorganisms (GCM) 10K type strain sequencing project: providing services to taxonomists for standard genome sequencing and annotation.</title>
        <authorList>
            <consortium name="The Broad Institute Genomics Platform"/>
            <consortium name="The Broad Institute Genome Sequencing Center for Infectious Disease"/>
            <person name="Wu L."/>
            <person name="Ma J."/>
        </authorList>
    </citation>
    <scope>NUCLEOTIDE SEQUENCE [LARGE SCALE GENOMIC DNA]</scope>
    <source>
        <strain evidence="10 11">JCM 13595</strain>
    </source>
</reference>
<feature type="domain" description="ABC transmembrane type-1" evidence="9">
    <location>
        <begin position="681"/>
        <end position="960"/>
    </location>
</feature>
<comment type="caution">
    <text evidence="10">The sequence shown here is derived from an EMBL/GenBank/DDBJ whole genome shotgun (WGS) entry which is preliminary data.</text>
</comment>
<dbReference type="InterPro" id="IPR014223">
    <property type="entry name" value="ABC_CydC/D"/>
</dbReference>
<feature type="transmembrane region" description="Helical" evidence="7">
    <location>
        <begin position="821"/>
        <end position="839"/>
    </location>
</feature>
<evidence type="ECO:0000256" key="5">
    <source>
        <dbReference type="ARBA" id="ARBA00022989"/>
    </source>
</evidence>
<sequence length="1203" mass="128129">MIPELPTSTVGRRALVGLGFLAVAKLVGWILIATSLARGIAHLSAALPASDAAQLLQLLFNSPRTAPGLIESLVEYATSTEFIITLALGFGGAILRGAAQWGQQVFATRAALGEKEHLREQLVRHRLAAAGAHAERAGQDTVLASNGLDGLDDYYTDFLPSLVSAIVIPLGLGVWILFHDWVSAAVLVLTIPLIPMFMILIGRFTEHRVDEAASGLNKLSHHLLELARGLPVLIGLRRAGVQRKALQEVSDDYQKTTMNTLKAAFMSGLALELISTLSVAIIAVFIGVRLVNGSMELYAGIMVLTLAAEVYLPFRDIGSAFHASEDGIAALKRAKAQINQPVPQTMATGLDTDDATDDVVAFNNVTISYKALHEIPEEKYTGPEYLTPEQFAQAQKAAAQTEGETDEDYLPQYEVEVLEPVLEDFSLTMYPGQFTVLGSSSGSGKSTLLAATAGLLADGEAVFTGSVSGLRSRRIAYLSQHPTFVAQTVADELELVIRSTVDEPAAVELAGEIAKLTQSALEHAGLPNMQDRHIDELSPGERRRLGFARVLARLLSASVTEGTAGAWLVVLDEPTAHLDAASASLIRSVLKDLAHGYLPNGRHLEVMLLVASHDRLIHRDADHLIGNTVATTQAATVPADDAQAPAKPASDAMHAAPEPPVAKVRLRDWIRFLPLKEPKFLGGIAWAVAALLAAALLSAISGWLIVQASYEPPILYLLAVIVGVRFFGIGRAVFRYAERLAVHDAVLSWANRIRLRVWDALGSQATQWNKLTRSGGALSVLISDVDQLRDAVPRVIVPIPAAVITWAAATGIVAFMAPGAWWPAALAGVAAFVVVPLVVRIVDANTTTALADHRTGLVRSTSRLFSSAADIAGNGMGNRVANDFVATDLRNTAPLKRNALAAGLGEGLTSLIAGWAAVQTMWVSITNGISAPNTALVVMLMLAMAEPFGLFSQAAQESRTLTHQLGKLLPLLNERAEHTAQWVTVEQGDSEGVEAVELDDVTVSYGQYGPAVLNGLSMEATTGDFVVVTGPSGAGKSTLLALLLGFLEPASGTYRVTAHEQDQHTALQHVAWCPQEAYLFDSTLRSNLALARDPAHRPTDTELINVLDTVGLAAWLAQTPQGLDTRLGPSGHFISGGQRQRVAVARALLADAHVVLLDEPTAHLGADEAAELIADLKQALADKITVMVTHDQRFATAGKPILL</sequence>
<dbReference type="Proteomes" id="UP001501461">
    <property type="component" value="Unassembled WGS sequence"/>
</dbReference>
<dbReference type="SUPFAM" id="SSF52540">
    <property type="entry name" value="P-loop containing nucleoside triphosphate hydrolases"/>
    <property type="match status" value="2"/>
</dbReference>
<protein>
    <recommendedName>
        <fullName evidence="12">Thiol reductant ABC exporter subunit CydC</fullName>
    </recommendedName>
</protein>
<dbReference type="InterPro" id="IPR027417">
    <property type="entry name" value="P-loop_NTPase"/>
</dbReference>
<keyword evidence="2 7" id="KW-0812">Transmembrane</keyword>
<dbReference type="InterPro" id="IPR003593">
    <property type="entry name" value="AAA+_ATPase"/>
</dbReference>
<evidence type="ECO:0000256" key="4">
    <source>
        <dbReference type="ARBA" id="ARBA00022840"/>
    </source>
</evidence>
<feature type="transmembrane region" description="Helical" evidence="7">
    <location>
        <begin position="184"/>
        <end position="201"/>
    </location>
</feature>
<dbReference type="PROSITE" id="PS00211">
    <property type="entry name" value="ABC_TRANSPORTER_1"/>
    <property type="match status" value="2"/>
</dbReference>
<feature type="transmembrane region" description="Helical" evidence="7">
    <location>
        <begin position="714"/>
        <end position="734"/>
    </location>
</feature>
<comment type="subcellular location">
    <subcellularLocation>
        <location evidence="1">Cell membrane</location>
        <topology evidence="1">Multi-pass membrane protein</topology>
    </subcellularLocation>
</comment>
<dbReference type="InterPro" id="IPR017871">
    <property type="entry name" value="ABC_transporter-like_CS"/>
</dbReference>
<dbReference type="PROSITE" id="PS50929">
    <property type="entry name" value="ABC_TM1F"/>
    <property type="match status" value="2"/>
</dbReference>
<gene>
    <name evidence="10" type="ORF">GCM10009720_15250</name>
</gene>
<dbReference type="PANTHER" id="PTHR24221:SF654">
    <property type="entry name" value="ATP-BINDING CASSETTE SUB-FAMILY B MEMBER 6"/>
    <property type="match status" value="1"/>
</dbReference>
<feature type="transmembrane region" description="Helical" evidence="7">
    <location>
        <begin position="795"/>
        <end position="815"/>
    </location>
</feature>
<feature type="transmembrane region" description="Helical" evidence="7">
    <location>
        <begin position="930"/>
        <end position="951"/>
    </location>
</feature>
<feature type="transmembrane region" description="Helical" evidence="7">
    <location>
        <begin position="263"/>
        <end position="291"/>
    </location>
</feature>
<evidence type="ECO:0000259" key="8">
    <source>
        <dbReference type="PROSITE" id="PS50893"/>
    </source>
</evidence>
<evidence type="ECO:0000256" key="7">
    <source>
        <dbReference type="SAM" id="Phobius"/>
    </source>
</evidence>
<proteinExistence type="predicted"/>
<dbReference type="PANTHER" id="PTHR24221">
    <property type="entry name" value="ATP-BINDING CASSETTE SUB-FAMILY B"/>
    <property type="match status" value="1"/>
</dbReference>
<evidence type="ECO:0000313" key="10">
    <source>
        <dbReference type="EMBL" id="GAA2035670.1"/>
    </source>
</evidence>
<evidence type="ECO:0000256" key="2">
    <source>
        <dbReference type="ARBA" id="ARBA00022692"/>
    </source>
</evidence>
<dbReference type="Pfam" id="PF00005">
    <property type="entry name" value="ABC_tran"/>
    <property type="match status" value="2"/>
</dbReference>
<dbReference type="EMBL" id="BAAAMN010000026">
    <property type="protein sequence ID" value="GAA2035670.1"/>
    <property type="molecule type" value="Genomic_DNA"/>
</dbReference>
<dbReference type="CDD" id="cd18584">
    <property type="entry name" value="ABC_6TM_AarD_CydD"/>
    <property type="match status" value="1"/>
</dbReference>
<feature type="domain" description="ABC transporter" evidence="8">
    <location>
        <begin position="996"/>
        <end position="1203"/>
    </location>
</feature>
<keyword evidence="5 7" id="KW-1133">Transmembrane helix</keyword>
<dbReference type="NCBIfam" id="TIGR02868">
    <property type="entry name" value="CydC"/>
    <property type="match status" value="1"/>
</dbReference>
<dbReference type="SMART" id="SM00382">
    <property type="entry name" value="AAA"/>
    <property type="match status" value="2"/>
</dbReference>
<keyword evidence="11" id="KW-1185">Reference proteome</keyword>
<feature type="transmembrane region" description="Helical" evidence="7">
    <location>
        <begin position="680"/>
        <end position="708"/>
    </location>
</feature>
<evidence type="ECO:0000256" key="1">
    <source>
        <dbReference type="ARBA" id="ARBA00004651"/>
    </source>
</evidence>
<dbReference type="InterPro" id="IPR039421">
    <property type="entry name" value="Type_1_exporter"/>
</dbReference>
<dbReference type="Gene3D" id="1.20.1560.10">
    <property type="entry name" value="ABC transporter type 1, transmembrane domain"/>
    <property type="match status" value="2"/>
</dbReference>
<evidence type="ECO:0000256" key="6">
    <source>
        <dbReference type="ARBA" id="ARBA00023136"/>
    </source>
</evidence>
<accession>A0ABN2UF21</accession>
<dbReference type="SUPFAM" id="SSF90123">
    <property type="entry name" value="ABC transporter transmembrane region"/>
    <property type="match status" value="2"/>
</dbReference>
<dbReference type="InterPro" id="IPR036640">
    <property type="entry name" value="ABC1_TM_sf"/>
</dbReference>
<keyword evidence="6 7" id="KW-0472">Membrane</keyword>
<organism evidence="10 11">
    <name type="scientific">Yaniella flava</name>
    <dbReference type="NCBI Taxonomy" id="287930"/>
    <lineage>
        <taxon>Bacteria</taxon>
        <taxon>Bacillati</taxon>
        <taxon>Actinomycetota</taxon>
        <taxon>Actinomycetes</taxon>
        <taxon>Micrococcales</taxon>
        <taxon>Micrococcaceae</taxon>
        <taxon>Yaniella</taxon>
    </lineage>
</organism>
<dbReference type="InterPro" id="IPR003439">
    <property type="entry name" value="ABC_transporter-like_ATP-bd"/>
</dbReference>
<evidence type="ECO:0008006" key="12">
    <source>
        <dbReference type="Google" id="ProtNLM"/>
    </source>
</evidence>
<evidence type="ECO:0000256" key="3">
    <source>
        <dbReference type="ARBA" id="ARBA00022741"/>
    </source>
</evidence>
<keyword evidence="4" id="KW-0067">ATP-binding</keyword>
<feature type="domain" description="ABC transmembrane type-1" evidence="9">
    <location>
        <begin position="69"/>
        <end position="326"/>
    </location>
</feature>
<feature type="domain" description="ABC transporter" evidence="8">
    <location>
        <begin position="405"/>
        <end position="654"/>
    </location>
</feature>
<feature type="transmembrane region" description="Helical" evidence="7">
    <location>
        <begin position="14"/>
        <end position="37"/>
    </location>
</feature>
<dbReference type="Gene3D" id="3.40.50.300">
    <property type="entry name" value="P-loop containing nucleotide triphosphate hydrolases"/>
    <property type="match status" value="2"/>
</dbReference>